<sequence>MVIEKISFTEKKKKTIFGRLTNKFINQQRCSKRDQSVQTNFNSSIATTVLKQPIYSSDNQSERSSRRRRSSFKSFLMFNSPKPIPLIHRTTRRRSFNLTASKRLSSECL</sequence>
<evidence type="ECO:0000313" key="2">
    <source>
        <dbReference type="EMBL" id="CAF4849684.1"/>
    </source>
</evidence>
<dbReference type="Proteomes" id="UP000676336">
    <property type="component" value="Unassembled WGS sequence"/>
</dbReference>
<comment type="caution">
    <text evidence="2">The sequence shown here is derived from an EMBL/GenBank/DDBJ whole genome shotgun (WGS) entry which is preliminary data.</text>
</comment>
<feature type="non-terminal residue" evidence="2">
    <location>
        <position position="109"/>
    </location>
</feature>
<gene>
    <name evidence="2" type="ORF">SMN809_LOCUS49331</name>
</gene>
<reference evidence="2" key="1">
    <citation type="submission" date="2021-02" db="EMBL/GenBank/DDBJ databases">
        <authorList>
            <person name="Nowell W R."/>
        </authorList>
    </citation>
    <scope>NUCLEOTIDE SEQUENCE</scope>
</reference>
<evidence type="ECO:0000256" key="1">
    <source>
        <dbReference type="SAM" id="MobiDB-lite"/>
    </source>
</evidence>
<proteinExistence type="predicted"/>
<dbReference type="EMBL" id="CAJOBI010160678">
    <property type="protein sequence ID" value="CAF4849684.1"/>
    <property type="molecule type" value="Genomic_DNA"/>
</dbReference>
<accession>A0A8S3C0L9</accession>
<evidence type="ECO:0000313" key="3">
    <source>
        <dbReference type="Proteomes" id="UP000676336"/>
    </source>
</evidence>
<organism evidence="2 3">
    <name type="scientific">Rotaria magnacalcarata</name>
    <dbReference type="NCBI Taxonomy" id="392030"/>
    <lineage>
        <taxon>Eukaryota</taxon>
        <taxon>Metazoa</taxon>
        <taxon>Spiralia</taxon>
        <taxon>Gnathifera</taxon>
        <taxon>Rotifera</taxon>
        <taxon>Eurotatoria</taxon>
        <taxon>Bdelloidea</taxon>
        <taxon>Philodinida</taxon>
        <taxon>Philodinidae</taxon>
        <taxon>Rotaria</taxon>
    </lineage>
</organism>
<name>A0A8S3C0L9_9BILA</name>
<protein>
    <submittedName>
        <fullName evidence="2">Uncharacterized protein</fullName>
    </submittedName>
</protein>
<feature type="region of interest" description="Disordered" evidence="1">
    <location>
        <begin position="52"/>
        <end position="73"/>
    </location>
</feature>
<dbReference type="AlphaFoldDB" id="A0A8S3C0L9"/>